<organism evidence="1 2">
    <name type="scientific">Pseudomonas phage Epa10</name>
    <dbReference type="NCBI Taxonomy" id="2719183"/>
    <lineage>
        <taxon>Viruses</taxon>
        <taxon>Duplodnaviria</taxon>
        <taxon>Heunggongvirae</taxon>
        <taxon>Uroviricota</taxon>
        <taxon>Caudoviricetes</taxon>
        <taxon>Lindbergviridae</taxon>
        <taxon>Pbunavirus</taxon>
        <taxon>Pbunavirus PA8P1</taxon>
    </lineage>
</organism>
<gene>
    <name evidence="1" type="ORF">10_00001</name>
</gene>
<protein>
    <submittedName>
        <fullName evidence="1">Uncharacterized protein</fullName>
    </submittedName>
</protein>
<evidence type="ECO:0000313" key="1">
    <source>
        <dbReference type="EMBL" id="QIQ64653.1"/>
    </source>
</evidence>
<dbReference type="EMBL" id="MT118290">
    <property type="protein sequence ID" value="QIQ64653.1"/>
    <property type="molecule type" value="Genomic_DNA"/>
</dbReference>
<name>A0A6G9LGC8_9CAUD</name>
<reference evidence="1 2" key="1">
    <citation type="submission" date="2020-02" db="EMBL/GenBank/DDBJ databases">
        <title>Pseudomonas aeruginosa Phage Cocktails: Rational Design and Efficacy against Mouse Wound and Septic Infections.</title>
        <authorList>
            <person name="Jacobs A.C."/>
            <person name="Freyberger H.R."/>
            <person name="Farlow J."/>
            <person name="Watters C.M."/>
            <person name="He Y."/>
            <person name="Ward A.M."/>
            <person name="Engeman E.T."/>
            <person name="Alamneh Y.A."/>
            <person name="Sergueev K.V."/>
            <person name="Simons M.P."/>
            <person name="Tyner S.D."/>
            <person name="Nikolich M.P."/>
            <person name="Filippov A."/>
        </authorList>
    </citation>
    <scope>NUCLEOTIDE SEQUENCE [LARGE SCALE GENOMIC DNA]</scope>
</reference>
<sequence length="93" mass="10041">MDQLATNANCQRRVQLAAAAQETGLQVRVAGLVDIGIRITGLQVRVAGLVDIGIRITDRELVAGNLAFLHLMYPLFWRAVQAAALVSATFLPK</sequence>
<proteinExistence type="predicted"/>
<accession>A0A6G9LGC8</accession>
<dbReference type="Proteomes" id="UP000502461">
    <property type="component" value="Segment"/>
</dbReference>
<evidence type="ECO:0000313" key="2">
    <source>
        <dbReference type="Proteomes" id="UP000502461"/>
    </source>
</evidence>